<dbReference type="PANTHER" id="PTHR31896">
    <property type="entry name" value="FAMILY REGULATORY PROTEIN, PUTATIVE (AFU_ORTHOLOGUE AFUA_3G14730)-RELATED"/>
    <property type="match status" value="1"/>
</dbReference>
<protein>
    <submittedName>
        <fullName evidence="5">Transcriptional regulator calD</fullName>
    </submittedName>
</protein>
<dbReference type="EMBL" id="JAVFKD010000012">
    <property type="protein sequence ID" value="KAK5994060.1"/>
    <property type="molecule type" value="Genomic_DNA"/>
</dbReference>
<comment type="similarity">
    <text evidence="2">Belongs to the plant acyltransferase family.</text>
</comment>
<evidence type="ECO:0000256" key="4">
    <source>
        <dbReference type="ARBA" id="ARBA00023315"/>
    </source>
</evidence>
<organism evidence="5 6">
    <name type="scientific">Cladobotryum mycophilum</name>
    <dbReference type="NCBI Taxonomy" id="491253"/>
    <lineage>
        <taxon>Eukaryota</taxon>
        <taxon>Fungi</taxon>
        <taxon>Dikarya</taxon>
        <taxon>Ascomycota</taxon>
        <taxon>Pezizomycotina</taxon>
        <taxon>Sordariomycetes</taxon>
        <taxon>Hypocreomycetidae</taxon>
        <taxon>Hypocreales</taxon>
        <taxon>Hypocreaceae</taxon>
        <taxon>Cladobotryum</taxon>
    </lineage>
</organism>
<dbReference type="InterPro" id="IPR051283">
    <property type="entry name" value="Sec_Metabolite_Acyltrans"/>
</dbReference>
<sequence length="473" mass="53171">MDQFMPLHFFDDTPLLRSMVLHLFFAFNDVLDPQKLHYNLEALARRDGWQKLGARLRRRNGRLEYHIPKEYTDKCPAIMFRHTEHNMKVSSHPIASQLPTPTTKASIVLDPDIFKSLAYHPSTPQRLQDYLNADIPQLSLHVISFTDATFVSLNWPHVMCDVIGIGSVLKGWTAMLKGRPEEVPRLYGTETDPLVEFGLHAAEAHKLESQHASIMRVFSQYGLRNLSGFLFGTRKRLVCIPSSFISQLREDALEVLKKDDPSQSKLFLSDGDIICAWWSRMVASQLTQDPNQTLVINNIQSLRAVLSPDLIPSGLDYVSNGIGLITTLIPMKVALQDHLGFSASRIRHSIIELGTRAQAEAYAALLRASRYKLHPAFGDKSSQVVTYTNLTKGKLFHIDLSAAIVEGTQGSKPQSSTKPGTPCFMEYWQGFKYPTFFAILGKDAAGNHWLSGNLRNSVWKKLEVALAEDRGDL</sequence>
<keyword evidence="4" id="KW-0012">Acyltransferase</keyword>
<dbReference type="Gene3D" id="3.30.559.10">
    <property type="entry name" value="Chloramphenicol acetyltransferase-like domain"/>
    <property type="match status" value="2"/>
</dbReference>
<dbReference type="Proteomes" id="UP001338125">
    <property type="component" value="Unassembled WGS sequence"/>
</dbReference>
<evidence type="ECO:0000313" key="6">
    <source>
        <dbReference type="Proteomes" id="UP001338125"/>
    </source>
</evidence>
<dbReference type="PANTHER" id="PTHR31896:SF69">
    <property type="entry name" value="FAMILY REGULATORY PROTEIN, PUTATIVE (AFU_ORTHOLOGUE AFUA_3G14730)-RELATED"/>
    <property type="match status" value="1"/>
</dbReference>
<evidence type="ECO:0000256" key="3">
    <source>
        <dbReference type="ARBA" id="ARBA00022679"/>
    </source>
</evidence>
<proteinExistence type="inferred from homology"/>
<name>A0ABR0SPG6_9HYPO</name>
<comment type="caution">
    <text evidence="5">The sequence shown here is derived from an EMBL/GenBank/DDBJ whole genome shotgun (WGS) entry which is preliminary data.</text>
</comment>
<keyword evidence="6" id="KW-1185">Reference proteome</keyword>
<evidence type="ECO:0000313" key="5">
    <source>
        <dbReference type="EMBL" id="KAK5994060.1"/>
    </source>
</evidence>
<gene>
    <name evidence="5" type="ORF">PT974_07500</name>
</gene>
<evidence type="ECO:0000256" key="2">
    <source>
        <dbReference type="ARBA" id="ARBA00009861"/>
    </source>
</evidence>
<accession>A0ABR0SPG6</accession>
<comment type="pathway">
    <text evidence="1">Secondary metabolite biosynthesis.</text>
</comment>
<reference evidence="5 6" key="1">
    <citation type="submission" date="2024-01" db="EMBL/GenBank/DDBJ databases">
        <title>Complete genome of Cladobotryum mycophilum ATHUM6906.</title>
        <authorList>
            <person name="Christinaki A.C."/>
            <person name="Myridakis A.I."/>
            <person name="Kouvelis V.N."/>
        </authorList>
    </citation>
    <scope>NUCLEOTIDE SEQUENCE [LARGE SCALE GENOMIC DNA]</scope>
    <source>
        <strain evidence="5 6">ATHUM6906</strain>
    </source>
</reference>
<evidence type="ECO:0000256" key="1">
    <source>
        <dbReference type="ARBA" id="ARBA00005179"/>
    </source>
</evidence>
<dbReference type="InterPro" id="IPR023213">
    <property type="entry name" value="CAT-like_dom_sf"/>
</dbReference>
<keyword evidence="3" id="KW-0808">Transferase</keyword>